<dbReference type="GO" id="GO:0016592">
    <property type="term" value="C:mediator complex"/>
    <property type="evidence" value="ECO:0007669"/>
    <property type="project" value="InterPro"/>
</dbReference>
<evidence type="ECO:0000256" key="2">
    <source>
        <dbReference type="ARBA" id="ARBA00005942"/>
    </source>
</evidence>
<keyword evidence="7" id="KW-1185">Reference proteome</keyword>
<dbReference type="VEuPathDB" id="FungiDB:HMPREF1544_06631"/>
<evidence type="ECO:0000256" key="4">
    <source>
        <dbReference type="ARBA" id="ARBA00023163"/>
    </source>
</evidence>
<dbReference type="Proteomes" id="UP000014254">
    <property type="component" value="Unassembled WGS sequence"/>
</dbReference>
<dbReference type="eggNOG" id="KOG3304">
    <property type="taxonomic scope" value="Eukaryota"/>
</dbReference>
<dbReference type="OMA" id="KQAECDQ"/>
<evidence type="ECO:0000256" key="3">
    <source>
        <dbReference type="ARBA" id="ARBA00023015"/>
    </source>
</evidence>
<evidence type="ECO:0008006" key="8">
    <source>
        <dbReference type="Google" id="ProtNLM"/>
    </source>
</evidence>
<name>S2JDK5_MUCC1</name>
<keyword evidence="5" id="KW-0539">Nucleus</keyword>
<keyword evidence="3" id="KW-0805">Transcription regulation</keyword>
<evidence type="ECO:0000256" key="1">
    <source>
        <dbReference type="ARBA" id="ARBA00004123"/>
    </source>
</evidence>
<dbReference type="STRING" id="1220926.S2JDK5"/>
<dbReference type="AlphaFoldDB" id="S2JDK5"/>
<comment type="similarity">
    <text evidence="2">Belongs to the Mediator complex subunit 22 family.</text>
</comment>
<keyword evidence="4" id="KW-0804">Transcription</keyword>
<protein>
    <recommendedName>
        <fullName evidence="8">Mediator of RNA polymerase II transcription subunit 22</fullName>
    </recommendedName>
</protein>
<dbReference type="OrthoDB" id="203279at2759"/>
<dbReference type="InParanoid" id="S2JDK5"/>
<sequence>MATLPQFSTSQTGLKPVLVQIEDQYNKRIDDDIGKLVDCFTDIVKVGENKDKDKFKVAQEGYQIESQSAQIVRSCESLLSLIGELKQNLLLNDTKTLTTLRQTRSKKLIENTAAIKDRMQLMKKELAETVYDLETVFYRSLTDA</sequence>
<dbReference type="GO" id="GO:0006357">
    <property type="term" value="P:regulation of transcription by RNA polymerase II"/>
    <property type="evidence" value="ECO:0007669"/>
    <property type="project" value="InterPro"/>
</dbReference>
<dbReference type="InterPro" id="IPR009332">
    <property type="entry name" value="Med22"/>
</dbReference>
<proteinExistence type="inferred from homology"/>
<dbReference type="EMBL" id="KE123986">
    <property type="protein sequence ID" value="EPB86557.1"/>
    <property type="molecule type" value="Genomic_DNA"/>
</dbReference>
<dbReference type="PANTHER" id="PTHR12434:SF6">
    <property type="entry name" value="MEDIATOR OF RNA POLYMERASE II TRANSCRIPTION SUBUNIT 22"/>
    <property type="match status" value="1"/>
</dbReference>
<comment type="subcellular location">
    <subcellularLocation>
        <location evidence="1">Nucleus</location>
    </subcellularLocation>
</comment>
<dbReference type="FunCoup" id="S2JDK5">
    <property type="interactions" value="28"/>
</dbReference>
<evidence type="ECO:0000256" key="5">
    <source>
        <dbReference type="ARBA" id="ARBA00023242"/>
    </source>
</evidence>
<reference evidence="7" key="1">
    <citation type="submission" date="2013-05" db="EMBL/GenBank/DDBJ databases">
        <title>The Genome sequence of Mucor circinelloides f. circinelloides 1006PhL.</title>
        <authorList>
            <consortium name="The Broad Institute Genomics Platform"/>
            <person name="Cuomo C."/>
            <person name="Earl A."/>
            <person name="Findley K."/>
            <person name="Lee S.C."/>
            <person name="Walker B."/>
            <person name="Young S."/>
            <person name="Zeng Q."/>
            <person name="Gargeya S."/>
            <person name="Fitzgerald M."/>
            <person name="Haas B."/>
            <person name="Abouelleil A."/>
            <person name="Allen A.W."/>
            <person name="Alvarado L."/>
            <person name="Arachchi H.M."/>
            <person name="Berlin A.M."/>
            <person name="Chapman S.B."/>
            <person name="Gainer-Dewar J."/>
            <person name="Goldberg J."/>
            <person name="Griggs A."/>
            <person name="Gujja S."/>
            <person name="Hansen M."/>
            <person name="Howarth C."/>
            <person name="Imamovic A."/>
            <person name="Ireland A."/>
            <person name="Larimer J."/>
            <person name="McCowan C."/>
            <person name="Murphy C."/>
            <person name="Pearson M."/>
            <person name="Poon T.W."/>
            <person name="Priest M."/>
            <person name="Roberts A."/>
            <person name="Saif S."/>
            <person name="Shea T."/>
            <person name="Sisk P."/>
            <person name="Sykes S."/>
            <person name="Wortman J."/>
            <person name="Nusbaum C."/>
            <person name="Birren B."/>
        </authorList>
    </citation>
    <scope>NUCLEOTIDE SEQUENCE [LARGE SCALE GENOMIC DNA]</scope>
    <source>
        <strain evidence="7">1006PhL</strain>
    </source>
</reference>
<evidence type="ECO:0000313" key="6">
    <source>
        <dbReference type="EMBL" id="EPB86557.1"/>
    </source>
</evidence>
<gene>
    <name evidence="6" type="ORF">HMPREF1544_06631</name>
</gene>
<dbReference type="GO" id="GO:0003712">
    <property type="term" value="F:transcription coregulator activity"/>
    <property type="evidence" value="ECO:0007669"/>
    <property type="project" value="InterPro"/>
</dbReference>
<organism evidence="6 7">
    <name type="scientific">Mucor circinelloides f. circinelloides (strain 1006PhL)</name>
    <name type="common">Mucormycosis agent</name>
    <name type="synonym">Calyptromyces circinelloides</name>
    <dbReference type="NCBI Taxonomy" id="1220926"/>
    <lineage>
        <taxon>Eukaryota</taxon>
        <taxon>Fungi</taxon>
        <taxon>Fungi incertae sedis</taxon>
        <taxon>Mucoromycota</taxon>
        <taxon>Mucoromycotina</taxon>
        <taxon>Mucoromycetes</taxon>
        <taxon>Mucorales</taxon>
        <taxon>Mucorineae</taxon>
        <taxon>Mucoraceae</taxon>
        <taxon>Mucor</taxon>
    </lineage>
</organism>
<evidence type="ECO:0000313" key="7">
    <source>
        <dbReference type="Proteomes" id="UP000014254"/>
    </source>
</evidence>
<accession>S2JDK5</accession>
<dbReference type="PANTHER" id="PTHR12434">
    <property type="entry name" value="MEDIATOR OF RNA POLYMERASE II TRANSCRIPTION SUBUNIT 22"/>
    <property type="match status" value="1"/>
</dbReference>
<dbReference type="Pfam" id="PF06179">
    <property type="entry name" value="Med22"/>
    <property type="match status" value="1"/>
</dbReference>